<evidence type="ECO:0000313" key="2">
    <source>
        <dbReference type="Proteomes" id="UP000198949"/>
    </source>
</evidence>
<dbReference type="Pfam" id="PF00702">
    <property type="entry name" value="Hydrolase"/>
    <property type="match status" value="1"/>
</dbReference>
<dbReference type="STRING" id="58114.SAMN05216270_12811"/>
<reference evidence="2" key="1">
    <citation type="submission" date="2016-10" db="EMBL/GenBank/DDBJ databases">
        <authorList>
            <person name="Varghese N."/>
            <person name="Submissions S."/>
        </authorList>
    </citation>
    <scope>NUCLEOTIDE SEQUENCE [LARGE SCALE GENOMIC DNA]</scope>
    <source>
        <strain evidence="2">CGMCC 4.3516</strain>
    </source>
</reference>
<dbReference type="EMBL" id="FNAD01000028">
    <property type="protein sequence ID" value="SDE54406.1"/>
    <property type="molecule type" value="Genomic_DNA"/>
</dbReference>
<dbReference type="InterPro" id="IPR006439">
    <property type="entry name" value="HAD-SF_hydro_IA"/>
</dbReference>
<dbReference type="FunFam" id="3.40.50.1000:FF:000162">
    <property type="entry name" value="HAD-like protein"/>
    <property type="match status" value="1"/>
</dbReference>
<keyword evidence="2" id="KW-1185">Reference proteome</keyword>
<evidence type="ECO:0000313" key="1">
    <source>
        <dbReference type="EMBL" id="SDE54406.1"/>
    </source>
</evidence>
<protein>
    <submittedName>
        <fullName evidence="1">Haloacid dehalogenase superfamily, subfamily IA, variant 3 with third motif having DD or ED</fullName>
    </submittedName>
</protein>
<dbReference type="SUPFAM" id="SSF56784">
    <property type="entry name" value="HAD-like"/>
    <property type="match status" value="1"/>
</dbReference>
<dbReference type="RefSeq" id="WP_245681106.1">
    <property type="nucleotide sequence ID" value="NZ_FNAD01000028.1"/>
</dbReference>
<dbReference type="Proteomes" id="UP000198949">
    <property type="component" value="Unassembled WGS sequence"/>
</dbReference>
<dbReference type="Gene3D" id="3.40.50.1000">
    <property type="entry name" value="HAD superfamily/HAD-like"/>
    <property type="match status" value="1"/>
</dbReference>
<dbReference type="CDD" id="cd07505">
    <property type="entry name" value="HAD_BPGM-like"/>
    <property type="match status" value="1"/>
</dbReference>
<dbReference type="SFLD" id="SFLDG01129">
    <property type="entry name" value="C1.5:_HAD__Beta-PGM__Phosphata"/>
    <property type="match status" value="1"/>
</dbReference>
<proteinExistence type="predicted"/>
<name>A0A1G7DTE4_9ACTN</name>
<dbReference type="InterPro" id="IPR036412">
    <property type="entry name" value="HAD-like_sf"/>
</dbReference>
<sequence length="225" mass="24342">MTDLPKATFPQAVLFDMDGTLVDSERVWDTGIEELAELLGGRLDPLVRARMVGTNEDASVLMLLESLGRPLSEAPARRLWLRRRMKELFAEGVEWKPGARELLLEARAAGVPTALVTSTPRELAEIIIGQIGPGNFDITICGDEVDQRKPHPEPYHVAAGKLGVDIRRTVVLEDSVSGVSSALASGAVTLAIPSEVELPPDLEVLRLDTLDGVDLAYLRTLGESA</sequence>
<dbReference type="PRINTS" id="PR00413">
    <property type="entry name" value="HADHALOGNASE"/>
</dbReference>
<dbReference type="PANTHER" id="PTHR18901">
    <property type="entry name" value="2-DEOXYGLUCOSE-6-PHOSPHATE PHOSPHATASE 2"/>
    <property type="match status" value="1"/>
</dbReference>
<accession>A0A1G7DTE4</accession>
<organism evidence="1 2">
    <name type="scientific">Glycomyces harbinensis</name>
    <dbReference type="NCBI Taxonomy" id="58114"/>
    <lineage>
        <taxon>Bacteria</taxon>
        <taxon>Bacillati</taxon>
        <taxon>Actinomycetota</taxon>
        <taxon>Actinomycetes</taxon>
        <taxon>Glycomycetales</taxon>
        <taxon>Glycomycetaceae</taxon>
        <taxon>Glycomyces</taxon>
    </lineage>
</organism>
<dbReference type="InterPro" id="IPR023214">
    <property type="entry name" value="HAD_sf"/>
</dbReference>
<dbReference type="PANTHER" id="PTHR18901:SF38">
    <property type="entry name" value="PSEUDOURIDINE-5'-PHOSPHATASE"/>
    <property type="match status" value="1"/>
</dbReference>
<gene>
    <name evidence="1" type="ORF">SAMN05216270_12811</name>
</gene>
<dbReference type="SFLD" id="SFLDS00003">
    <property type="entry name" value="Haloacid_Dehalogenase"/>
    <property type="match status" value="1"/>
</dbReference>
<dbReference type="NCBIfam" id="TIGR01509">
    <property type="entry name" value="HAD-SF-IA-v3"/>
    <property type="match status" value="1"/>
</dbReference>
<dbReference type="AlphaFoldDB" id="A0A1G7DTE4"/>
<dbReference type="Gene3D" id="1.10.150.240">
    <property type="entry name" value="Putative phosphatase, domain 2"/>
    <property type="match status" value="1"/>
</dbReference>
<dbReference type="InterPro" id="IPR023198">
    <property type="entry name" value="PGP-like_dom2"/>
</dbReference>